<sequence length="304" mass="34428">MDARLHHLPGLRYFEVAARLNSYSRAAEELFISQAAVSQKIRQLEDGLGCKLFVRDGREMRLTEQGKILFKHVSQGFETIVSGLNQIQNEPVEGLLCVSSTPSFASRWLLPRLWKFSTQHPNIPIRIITSCDAPRIKQGDADLAIWQGDDLDINNDQKLHKEFLFEETIYPFCSPNLAKSIALTKPEQLLNTWLIHYESGGYPWQSWFAQAGVTMNKESVRWMDVSTFDHAMNAVMAGHGACLVSDSLAADYVERGLLIKPFDLGMTPGIQFNLFYDSESTRRNRIQAFVNWLTSEISPSQSPS</sequence>
<comment type="caution">
    <text evidence="6">The sequence shown here is derived from an EMBL/GenBank/DDBJ whole genome shotgun (WGS) entry which is preliminary data.</text>
</comment>
<dbReference type="InterPro" id="IPR036390">
    <property type="entry name" value="WH_DNA-bd_sf"/>
</dbReference>
<dbReference type="SUPFAM" id="SSF46785">
    <property type="entry name" value="Winged helix' DNA-binding domain"/>
    <property type="match status" value="1"/>
</dbReference>
<dbReference type="EMBL" id="JXXV01000005">
    <property type="protein sequence ID" value="KJY85001.1"/>
    <property type="molecule type" value="Genomic_DNA"/>
</dbReference>
<reference evidence="6 7" key="1">
    <citation type="journal article" date="2015" name="BMC Genomics">
        <title>Genome mining reveals unlocked bioactive potential of marine Gram-negative bacteria.</title>
        <authorList>
            <person name="Machado H."/>
            <person name="Sonnenschein E.C."/>
            <person name="Melchiorsen J."/>
            <person name="Gram L."/>
        </authorList>
    </citation>
    <scope>NUCLEOTIDE SEQUENCE [LARGE SCALE GENOMIC DNA]</scope>
    <source>
        <strain evidence="6 7">S2757</strain>
    </source>
</reference>
<dbReference type="PATRIC" id="fig|579748.3.peg.282"/>
<proteinExistence type="inferred from homology"/>
<dbReference type="FunFam" id="1.10.10.10:FF:000001">
    <property type="entry name" value="LysR family transcriptional regulator"/>
    <property type="match status" value="1"/>
</dbReference>
<keyword evidence="3" id="KW-0238">DNA-binding</keyword>
<dbReference type="PANTHER" id="PTHR30537">
    <property type="entry name" value="HTH-TYPE TRANSCRIPTIONAL REGULATOR"/>
    <property type="match status" value="1"/>
</dbReference>
<accession>A0A0F4NSF5</accession>
<dbReference type="Proteomes" id="UP000033673">
    <property type="component" value="Unassembled WGS sequence"/>
</dbReference>
<dbReference type="AlphaFoldDB" id="A0A0F4NSF5"/>
<protein>
    <submittedName>
        <fullName evidence="6">LysR family transcriptional regulator</fullName>
    </submittedName>
</protein>
<feature type="domain" description="HTH lysR-type" evidence="5">
    <location>
        <begin position="1"/>
        <end position="63"/>
    </location>
</feature>
<dbReference type="GO" id="GO:0006351">
    <property type="term" value="P:DNA-templated transcription"/>
    <property type="evidence" value="ECO:0007669"/>
    <property type="project" value="TreeGrafter"/>
</dbReference>
<dbReference type="Gene3D" id="1.10.10.10">
    <property type="entry name" value="Winged helix-like DNA-binding domain superfamily/Winged helix DNA-binding domain"/>
    <property type="match status" value="1"/>
</dbReference>
<gene>
    <name evidence="6" type="ORF">TW81_01370</name>
</gene>
<dbReference type="Pfam" id="PF00126">
    <property type="entry name" value="HTH_1"/>
    <property type="match status" value="1"/>
</dbReference>
<dbReference type="GO" id="GO:0043565">
    <property type="term" value="F:sequence-specific DNA binding"/>
    <property type="evidence" value="ECO:0007669"/>
    <property type="project" value="TreeGrafter"/>
</dbReference>
<dbReference type="SUPFAM" id="SSF53850">
    <property type="entry name" value="Periplasmic binding protein-like II"/>
    <property type="match status" value="1"/>
</dbReference>
<dbReference type="InterPro" id="IPR036388">
    <property type="entry name" value="WH-like_DNA-bd_sf"/>
</dbReference>
<evidence type="ECO:0000313" key="7">
    <source>
        <dbReference type="Proteomes" id="UP000033673"/>
    </source>
</evidence>
<name>A0A0F4NSF5_9VIBR</name>
<keyword evidence="4" id="KW-0804">Transcription</keyword>
<dbReference type="InterPro" id="IPR058163">
    <property type="entry name" value="LysR-type_TF_proteobact-type"/>
</dbReference>
<evidence type="ECO:0000256" key="3">
    <source>
        <dbReference type="ARBA" id="ARBA00023125"/>
    </source>
</evidence>
<evidence type="ECO:0000259" key="5">
    <source>
        <dbReference type="PROSITE" id="PS50931"/>
    </source>
</evidence>
<dbReference type="STRING" id="579748.TW81_01370"/>
<dbReference type="Gene3D" id="3.40.190.10">
    <property type="entry name" value="Periplasmic binding protein-like II"/>
    <property type="match status" value="2"/>
</dbReference>
<evidence type="ECO:0000256" key="1">
    <source>
        <dbReference type="ARBA" id="ARBA00009437"/>
    </source>
</evidence>
<evidence type="ECO:0000256" key="4">
    <source>
        <dbReference type="ARBA" id="ARBA00023163"/>
    </source>
</evidence>
<dbReference type="RefSeq" id="WP_045953933.1">
    <property type="nucleotide sequence ID" value="NZ_JXXV01000005.1"/>
</dbReference>
<evidence type="ECO:0000256" key="2">
    <source>
        <dbReference type="ARBA" id="ARBA00023015"/>
    </source>
</evidence>
<dbReference type="InterPro" id="IPR005119">
    <property type="entry name" value="LysR_subst-bd"/>
</dbReference>
<dbReference type="GO" id="GO:0003700">
    <property type="term" value="F:DNA-binding transcription factor activity"/>
    <property type="evidence" value="ECO:0007669"/>
    <property type="project" value="InterPro"/>
</dbReference>
<dbReference type="OrthoDB" id="5526340at2"/>
<dbReference type="PANTHER" id="PTHR30537:SF74">
    <property type="entry name" value="HTH-TYPE TRANSCRIPTIONAL REGULATOR TRPI"/>
    <property type="match status" value="1"/>
</dbReference>
<organism evidence="6 7">
    <name type="scientific">Vibrio galatheae</name>
    <dbReference type="NCBI Taxonomy" id="579748"/>
    <lineage>
        <taxon>Bacteria</taxon>
        <taxon>Pseudomonadati</taxon>
        <taxon>Pseudomonadota</taxon>
        <taxon>Gammaproteobacteria</taxon>
        <taxon>Vibrionales</taxon>
        <taxon>Vibrionaceae</taxon>
        <taxon>Vibrio</taxon>
    </lineage>
</organism>
<dbReference type="Pfam" id="PF03466">
    <property type="entry name" value="LysR_substrate"/>
    <property type="match status" value="1"/>
</dbReference>
<dbReference type="InterPro" id="IPR000847">
    <property type="entry name" value="LysR_HTH_N"/>
</dbReference>
<comment type="similarity">
    <text evidence="1">Belongs to the LysR transcriptional regulatory family.</text>
</comment>
<evidence type="ECO:0000313" key="6">
    <source>
        <dbReference type="EMBL" id="KJY85001.1"/>
    </source>
</evidence>
<keyword evidence="2" id="KW-0805">Transcription regulation</keyword>
<dbReference type="CDD" id="cd08432">
    <property type="entry name" value="PBP2_GcdR_TrpI_HvrB_AmpR_like"/>
    <property type="match status" value="1"/>
</dbReference>
<keyword evidence="7" id="KW-1185">Reference proteome</keyword>
<dbReference type="PRINTS" id="PR00039">
    <property type="entry name" value="HTHLYSR"/>
</dbReference>
<dbReference type="PROSITE" id="PS50931">
    <property type="entry name" value="HTH_LYSR"/>
    <property type="match status" value="1"/>
</dbReference>